<dbReference type="Proteomes" id="UP000221101">
    <property type="component" value="Unassembled WGS sequence"/>
</dbReference>
<protein>
    <recommendedName>
        <fullName evidence="3">TPM domain-containing protein</fullName>
    </recommendedName>
</protein>
<proteinExistence type="predicted"/>
<keyword evidence="2" id="KW-0812">Transmembrane</keyword>
<evidence type="ECO:0000259" key="3">
    <source>
        <dbReference type="Pfam" id="PF04536"/>
    </source>
</evidence>
<feature type="transmembrane region" description="Helical" evidence="2">
    <location>
        <begin position="279"/>
        <end position="302"/>
    </location>
</feature>
<keyword evidence="5" id="KW-1185">Reference proteome</keyword>
<evidence type="ECO:0000313" key="4">
    <source>
        <dbReference type="EMBL" id="PHM72701.1"/>
    </source>
</evidence>
<dbReference type="InterPro" id="IPR007621">
    <property type="entry name" value="TPM_dom"/>
</dbReference>
<accession>A0A2D0LAJ8</accession>
<feature type="transmembrane region" description="Helical" evidence="2">
    <location>
        <begin position="255"/>
        <end position="273"/>
    </location>
</feature>
<evidence type="ECO:0000256" key="2">
    <source>
        <dbReference type="SAM" id="Phobius"/>
    </source>
</evidence>
<gene>
    <name evidence="4" type="ORF">Xkoz_02260</name>
</gene>
<evidence type="ECO:0000313" key="5">
    <source>
        <dbReference type="Proteomes" id="UP000221101"/>
    </source>
</evidence>
<dbReference type="PANTHER" id="PTHR30373:SF2">
    <property type="entry name" value="UPF0603 PROTEIN YGCG"/>
    <property type="match status" value="1"/>
</dbReference>
<feature type="region of interest" description="Disordered" evidence="1">
    <location>
        <begin position="317"/>
        <end position="351"/>
    </location>
</feature>
<reference evidence="4 5" key="1">
    <citation type="journal article" date="2017" name="Nat. Microbiol.">
        <title>Natural product diversity associated with the nematode symbionts Photorhabdus and Xenorhabdus.</title>
        <authorList>
            <person name="Tobias N.J."/>
            <person name="Wolff H."/>
            <person name="Djahanschiri B."/>
            <person name="Grundmann F."/>
            <person name="Kronenwerth M."/>
            <person name="Shi Y.M."/>
            <person name="Simonyi S."/>
            <person name="Grun P."/>
            <person name="Shapiro-Ilan D."/>
            <person name="Pidot S.J."/>
            <person name="Stinear T.P."/>
            <person name="Ebersberger I."/>
            <person name="Bode H.B."/>
        </authorList>
    </citation>
    <scope>NUCLEOTIDE SEQUENCE [LARGE SCALE GENOMIC DNA]</scope>
    <source>
        <strain evidence="4 5">DSM 17907</strain>
    </source>
</reference>
<keyword evidence="2" id="KW-1133">Transmembrane helix</keyword>
<dbReference type="PANTHER" id="PTHR30373">
    <property type="entry name" value="UPF0603 PROTEIN YGCG"/>
    <property type="match status" value="1"/>
</dbReference>
<feature type="compositionally biased region" description="Gly residues" evidence="1">
    <location>
        <begin position="335"/>
        <end position="351"/>
    </location>
</feature>
<evidence type="ECO:0000256" key="1">
    <source>
        <dbReference type="SAM" id="MobiDB-lite"/>
    </source>
</evidence>
<dbReference type="Gene3D" id="3.10.310.50">
    <property type="match status" value="1"/>
</dbReference>
<dbReference type="AlphaFoldDB" id="A0A2D0LAJ8"/>
<sequence length="351" mass="38438">MLIISHIPTDSCNAREIQPKINAILKIKHFFVLFLLLIGIGSVSAGEIKQETITVEVPVLNKRVVDISQVLTKEESQRLTRQLKKLESQEKVQMAVLIIPTIGSETIEKFSSRVFDKWKLGSKESNDGILFLIASDDHKMRIAVGSGLENQLTDGKIARILREEVKPAFKEKAYFEGISNAINSVDTLLKQPKQAGIDKEITKVTSAFSEEGDGAFSKISGKDIAALLFFWLISLFLLPMKVFREGHWFKRSLKCVVTIAAGTYLLTLVGLFSSIPAEFYLLVFLLPIILVFLAISTVFSLLKSAFSSLFGGLFGGSRPERTESGEDNDDDDKLSGGGGGSSDGGGASGNW</sequence>
<feature type="domain" description="TPM" evidence="3">
    <location>
        <begin position="64"/>
        <end position="186"/>
    </location>
</feature>
<feature type="transmembrane region" description="Helical" evidence="2">
    <location>
        <begin position="224"/>
        <end position="243"/>
    </location>
</feature>
<dbReference type="EMBL" id="NJCX01000015">
    <property type="protein sequence ID" value="PHM72701.1"/>
    <property type="molecule type" value="Genomic_DNA"/>
</dbReference>
<dbReference type="RefSeq" id="WP_099142258.1">
    <property type="nucleotide sequence ID" value="NZ_CAWNOR010000048.1"/>
</dbReference>
<name>A0A2D0LAJ8_9GAMM</name>
<comment type="caution">
    <text evidence="4">The sequence shown here is derived from an EMBL/GenBank/DDBJ whole genome shotgun (WGS) entry which is preliminary data.</text>
</comment>
<dbReference type="Pfam" id="PF04536">
    <property type="entry name" value="TPM_phosphatase"/>
    <property type="match status" value="1"/>
</dbReference>
<dbReference type="OrthoDB" id="9810918at2"/>
<keyword evidence="2" id="KW-0472">Membrane</keyword>
<organism evidence="4 5">
    <name type="scientific">Xenorhabdus kozodoii</name>
    <dbReference type="NCBI Taxonomy" id="351676"/>
    <lineage>
        <taxon>Bacteria</taxon>
        <taxon>Pseudomonadati</taxon>
        <taxon>Pseudomonadota</taxon>
        <taxon>Gammaproteobacteria</taxon>
        <taxon>Enterobacterales</taxon>
        <taxon>Morganellaceae</taxon>
        <taxon>Xenorhabdus</taxon>
    </lineage>
</organism>